<evidence type="ECO:0000256" key="11">
    <source>
        <dbReference type="SAM" id="Phobius"/>
    </source>
</evidence>
<evidence type="ECO:0000313" key="14">
    <source>
        <dbReference type="Proteomes" id="UP001360560"/>
    </source>
</evidence>
<evidence type="ECO:0000256" key="5">
    <source>
        <dbReference type="ARBA" id="ARBA00022729"/>
    </source>
</evidence>
<dbReference type="PANTHER" id="PTHR28090">
    <property type="entry name" value="PROTEIN ROT1"/>
    <property type="match status" value="1"/>
</dbReference>
<dbReference type="GO" id="GO:0006458">
    <property type="term" value="P:'de novo' protein folding"/>
    <property type="evidence" value="ECO:0007669"/>
    <property type="project" value="InterPro"/>
</dbReference>
<evidence type="ECO:0000256" key="2">
    <source>
        <dbReference type="ARBA" id="ARBA00007149"/>
    </source>
</evidence>
<evidence type="ECO:0000256" key="1">
    <source>
        <dbReference type="ARBA" id="ARBA00004115"/>
    </source>
</evidence>
<dbReference type="RefSeq" id="XP_064854167.1">
    <property type="nucleotide sequence ID" value="XM_064998095.1"/>
</dbReference>
<dbReference type="PIRSF" id="PIRSF017290">
    <property type="entry name" value="ROT1_prd"/>
    <property type="match status" value="1"/>
</dbReference>
<sequence>MIFTKLLASVSLATAASAASLDSSLYGTWSTKSNMVFTGPGFYDPVDELLIEPSLPGRSYSFTEDGYYESALYVVTPNAKDHTCPTAVLQWEHGTYNISDGQINFQSIAVDGRQLLSDPCNDDGTSVYTRYSSNTSFSEYIVYVDSYNGRWKLQLYDADGAPIPPLWLAYRPALILPTETLNPTATASATSGSSSRRKVKRSLENQRKTNAIRVTSDHSNIWYFGIALFGLGAVSYAFV</sequence>
<keyword evidence="4 11" id="KW-0812">Transmembrane</keyword>
<dbReference type="InterPro" id="IPR019623">
    <property type="entry name" value="Rot1"/>
</dbReference>
<dbReference type="GO" id="GO:0007118">
    <property type="term" value="P:budding cell apical bud growth"/>
    <property type="evidence" value="ECO:0007669"/>
    <property type="project" value="TreeGrafter"/>
</dbReference>
<protein>
    <recommendedName>
        <fullName evidence="3 9">Protein ROT1</fullName>
    </recommendedName>
</protein>
<name>A0AAV5QRF3_9ASCO</name>
<dbReference type="GO" id="GO:0051082">
    <property type="term" value="F:unfolded protein binding"/>
    <property type="evidence" value="ECO:0007669"/>
    <property type="project" value="TreeGrafter"/>
</dbReference>
<dbReference type="PANTHER" id="PTHR28090:SF1">
    <property type="entry name" value="PROTEIN ROT1"/>
    <property type="match status" value="1"/>
</dbReference>
<dbReference type="GeneID" id="90075146"/>
<keyword evidence="5 12" id="KW-0732">Signal</keyword>
<feature type="signal peptide" evidence="12">
    <location>
        <begin position="1"/>
        <end position="18"/>
    </location>
</feature>
<evidence type="ECO:0000256" key="9">
    <source>
        <dbReference type="PIRNR" id="PIRNR017290"/>
    </source>
</evidence>
<evidence type="ECO:0000256" key="3">
    <source>
        <dbReference type="ARBA" id="ARBA00017291"/>
    </source>
</evidence>
<feature type="compositionally biased region" description="Low complexity" evidence="10">
    <location>
        <begin position="184"/>
        <end position="194"/>
    </location>
</feature>
<accession>A0AAV5QRF3</accession>
<keyword evidence="6 9" id="KW-0256">Endoplasmic reticulum</keyword>
<evidence type="ECO:0000313" key="13">
    <source>
        <dbReference type="EMBL" id="GMM37171.1"/>
    </source>
</evidence>
<keyword evidence="14" id="KW-1185">Reference proteome</keyword>
<evidence type="ECO:0000256" key="4">
    <source>
        <dbReference type="ARBA" id="ARBA00022692"/>
    </source>
</evidence>
<evidence type="ECO:0000256" key="6">
    <source>
        <dbReference type="ARBA" id="ARBA00022824"/>
    </source>
</evidence>
<gene>
    <name evidence="13" type="ORF">DASC09_044960</name>
</gene>
<dbReference type="Pfam" id="PF10681">
    <property type="entry name" value="Rot1"/>
    <property type="match status" value="1"/>
</dbReference>
<comment type="subcellular location">
    <subcellularLocation>
        <location evidence="1">Endoplasmic reticulum membrane</location>
        <topology evidence="1">Single-pass type I membrane protein</topology>
    </subcellularLocation>
</comment>
<evidence type="ECO:0000256" key="8">
    <source>
        <dbReference type="ARBA" id="ARBA00023136"/>
    </source>
</evidence>
<keyword evidence="8 9" id="KW-0472">Membrane</keyword>
<comment type="similarity">
    <text evidence="2 9">Belongs to the ROT1 family.</text>
</comment>
<keyword evidence="7 11" id="KW-1133">Transmembrane helix</keyword>
<dbReference type="Proteomes" id="UP001360560">
    <property type="component" value="Unassembled WGS sequence"/>
</dbReference>
<feature type="transmembrane region" description="Helical" evidence="11">
    <location>
        <begin position="221"/>
        <end position="238"/>
    </location>
</feature>
<comment type="function">
    <text evidence="9">Required for normal levels of the cell wall 1,6-beta-glucan. Involved in a protein folding machinery chaperoning proteins acting in various physiological processes including cell wall synthesis and lysis of autophagic bodies.</text>
</comment>
<dbReference type="GO" id="GO:0005789">
    <property type="term" value="C:endoplasmic reticulum membrane"/>
    <property type="evidence" value="ECO:0007669"/>
    <property type="project" value="UniProtKB-SubCell"/>
</dbReference>
<evidence type="ECO:0000256" key="10">
    <source>
        <dbReference type="SAM" id="MobiDB-lite"/>
    </source>
</evidence>
<feature type="region of interest" description="Disordered" evidence="10">
    <location>
        <begin position="184"/>
        <end position="204"/>
    </location>
</feature>
<evidence type="ECO:0000256" key="12">
    <source>
        <dbReference type="SAM" id="SignalP"/>
    </source>
</evidence>
<proteinExistence type="inferred from homology"/>
<feature type="chain" id="PRO_5044000199" description="Protein ROT1" evidence="12">
    <location>
        <begin position="19"/>
        <end position="239"/>
    </location>
</feature>
<dbReference type="AlphaFoldDB" id="A0AAV5QRF3"/>
<reference evidence="13 14" key="1">
    <citation type="journal article" date="2023" name="Elife">
        <title>Identification of key yeast species and microbe-microbe interactions impacting larval growth of Drosophila in the wild.</title>
        <authorList>
            <person name="Mure A."/>
            <person name="Sugiura Y."/>
            <person name="Maeda R."/>
            <person name="Honda K."/>
            <person name="Sakurai N."/>
            <person name="Takahashi Y."/>
            <person name="Watada M."/>
            <person name="Katoh T."/>
            <person name="Gotoh A."/>
            <person name="Gotoh Y."/>
            <person name="Taniguchi I."/>
            <person name="Nakamura K."/>
            <person name="Hayashi T."/>
            <person name="Katayama T."/>
            <person name="Uemura T."/>
            <person name="Hattori Y."/>
        </authorList>
    </citation>
    <scope>NUCLEOTIDE SEQUENCE [LARGE SCALE GENOMIC DNA]</scope>
    <source>
        <strain evidence="13 14">SC-9</strain>
    </source>
</reference>
<evidence type="ECO:0000256" key="7">
    <source>
        <dbReference type="ARBA" id="ARBA00022989"/>
    </source>
</evidence>
<dbReference type="EMBL" id="BTFZ01000011">
    <property type="protein sequence ID" value="GMM37171.1"/>
    <property type="molecule type" value="Genomic_DNA"/>
</dbReference>
<comment type="caution">
    <text evidence="13">The sequence shown here is derived from an EMBL/GenBank/DDBJ whole genome shotgun (WGS) entry which is preliminary data.</text>
</comment>
<organism evidence="13 14">
    <name type="scientific">Saccharomycopsis crataegensis</name>
    <dbReference type="NCBI Taxonomy" id="43959"/>
    <lineage>
        <taxon>Eukaryota</taxon>
        <taxon>Fungi</taxon>
        <taxon>Dikarya</taxon>
        <taxon>Ascomycota</taxon>
        <taxon>Saccharomycotina</taxon>
        <taxon>Saccharomycetes</taxon>
        <taxon>Saccharomycopsidaceae</taxon>
        <taxon>Saccharomycopsis</taxon>
    </lineage>
</organism>